<evidence type="ECO:0000259" key="1">
    <source>
        <dbReference type="Pfam" id="PF00535"/>
    </source>
</evidence>
<dbReference type="RefSeq" id="WP_025817060.1">
    <property type="nucleotide sequence ID" value="NZ_BAIZ01000042.1"/>
</dbReference>
<keyword evidence="3" id="KW-1185">Reference proteome</keyword>
<comment type="caution">
    <text evidence="2">The sequence shown here is derived from an EMBL/GenBank/DDBJ whole genome shotgun (WGS) entry which is preliminary data.</text>
</comment>
<dbReference type="AlphaFoldDB" id="A0A318HPN9"/>
<dbReference type="PANTHER" id="PTHR22916:SF3">
    <property type="entry name" value="UDP-GLCNAC:BETAGAL BETA-1,3-N-ACETYLGLUCOSAMINYLTRANSFERASE-LIKE PROTEIN 1"/>
    <property type="match status" value="1"/>
</dbReference>
<gene>
    <name evidence="2" type="ORF">EJ73_02551</name>
</gene>
<dbReference type="GO" id="GO:0016758">
    <property type="term" value="F:hexosyltransferase activity"/>
    <property type="evidence" value="ECO:0007669"/>
    <property type="project" value="UniProtKB-ARBA"/>
</dbReference>
<dbReference type="Proteomes" id="UP000248314">
    <property type="component" value="Unassembled WGS sequence"/>
</dbReference>
<dbReference type="Pfam" id="PF00535">
    <property type="entry name" value="Glycos_transf_2"/>
    <property type="match status" value="1"/>
</dbReference>
<accession>A0A318HPN9</accession>
<keyword evidence="2" id="KW-0808">Transferase</keyword>
<reference evidence="2 3" key="1">
    <citation type="submission" date="2018-05" db="EMBL/GenBank/DDBJ databases">
        <title>Genomic Encyclopedia of Type Strains, Phase I: the one thousand microbial genomes (KMG-I) project.</title>
        <authorList>
            <person name="Kyrpides N."/>
        </authorList>
    </citation>
    <scope>NUCLEOTIDE SEQUENCE [LARGE SCALE GENOMIC DNA]</scope>
    <source>
        <strain evidence="2 3">DSM 15611</strain>
    </source>
</reference>
<organism evidence="2 3">
    <name type="scientific">Hoylesella shahii DSM 15611 = JCM 12083</name>
    <dbReference type="NCBI Taxonomy" id="1122991"/>
    <lineage>
        <taxon>Bacteria</taxon>
        <taxon>Pseudomonadati</taxon>
        <taxon>Bacteroidota</taxon>
        <taxon>Bacteroidia</taxon>
        <taxon>Bacteroidales</taxon>
        <taxon>Prevotellaceae</taxon>
        <taxon>Hoylesella</taxon>
    </lineage>
</organism>
<dbReference type="InterPro" id="IPR029044">
    <property type="entry name" value="Nucleotide-diphossugar_trans"/>
</dbReference>
<proteinExistence type="predicted"/>
<dbReference type="OrthoDB" id="597270at2"/>
<sequence length="313" mass="36588">MISFIITYHNEPLTMLRQCLDSVLSLSLSKDEREIILLDDGSSHSPINELYDILDHIIYVRQKNGGLSNARNTGMKLASGQYVQFIDADDYLLRAPYEHCLDIMRYQEPDVVMFCQTQSKPKEIPTKYEGPIDGAQYMRHNNLHAAAWGYLFKKQLAGSLLFREGIYHEDEEFTPQLLLRTERLFVTNAHAYFYRKREGSITHKRDTKSIAKRLNDLENVILHLKKMAATGPTTNRDALQRRVAQLSMDYLYKVIVETRSVSHLEKCVERLRRNGLFPLPDKPYTQKYQWFRRLTNFKAGRRILCRVLPRLVS</sequence>
<evidence type="ECO:0000313" key="3">
    <source>
        <dbReference type="Proteomes" id="UP000248314"/>
    </source>
</evidence>
<dbReference type="CDD" id="cd00761">
    <property type="entry name" value="Glyco_tranf_GTA_type"/>
    <property type="match status" value="1"/>
</dbReference>
<dbReference type="EMBL" id="QJJX01000046">
    <property type="protein sequence ID" value="PXX18914.1"/>
    <property type="molecule type" value="Genomic_DNA"/>
</dbReference>
<dbReference type="PANTHER" id="PTHR22916">
    <property type="entry name" value="GLYCOSYLTRANSFERASE"/>
    <property type="match status" value="1"/>
</dbReference>
<dbReference type="Gene3D" id="3.90.550.10">
    <property type="entry name" value="Spore Coat Polysaccharide Biosynthesis Protein SpsA, Chain A"/>
    <property type="match status" value="1"/>
</dbReference>
<dbReference type="InterPro" id="IPR001173">
    <property type="entry name" value="Glyco_trans_2-like"/>
</dbReference>
<dbReference type="SUPFAM" id="SSF53448">
    <property type="entry name" value="Nucleotide-diphospho-sugar transferases"/>
    <property type="match status" value="1"/>
</dbReference>
<name>A0A318HPN9_9BACT</name>
<protein>
    <submittedName>
        <fullName evidence="2">Glycosyl transferase family 2</fullName>
    </submittedName>
</protein>
<evidence type="ECO:0000313" key="2">
    <source>
        <dbReference type="EMBL" id="PXX18914.1"/>
    </source>
</evidence>
<dbReference type="STRING" id="1122991.GCA_000613445_00724"/>
<feature type="domain" description="Glycosyltransferase 2-like" evidence="1">
    <location>
        <begin position="3"/>
        <end position="123"/>
    </location>
</feature>